<accession>X1QHW9</accession>
<reference evidence="1" key="1">
    <citation type="journal article" date="2014" name="Front. Microbiol.">
        <title>High frequency of phylogenetically diverse reductive dehalogenase-homologous genes in deep subseafloor sedimentary metagenomes.</title>
        <authorList>
            <person name="Kawai M."/>
            <person name="Futagami T."/>
            <person name="Toyoda A."/>
            <person name="Takaki Y."/>
            <person name="Nishi S."/>
            <person name="Hori S."/>
            <person name="Arai W."/>
            <person name="Tsubouchi T."/>
            <person name="Morono Y."/>
            <person name="Uchiyama I."/>
            <person name="Ito T."/>
            <person name="Fujiyama A."/>
            <person name="Inagaki F."/>
            <person name="Takami H."/>
        </authorList>
    </citation>
    <scope>NUCLEOTIDE SEQUENCE</scope>
    <source>
        <strain evidence="1">Expedition CK06-06</strain>
    </source>
</reference>
<dbReference type="EMBL" id="BARV01023971">
    <property type="protein sequence ID" value="GAI42859.1"/>
    <property type="molecule type" value="Genomic_DNA"/>
</dbReference>
<protein>
    <submittedName>
        <fullName evidence="1">Uncharacterized protein</fullName>
    </submittedName>
</protein>
<organism evidence="1">
    <name type="scientific">marine sediment metagenome</name>
    <dbReference type="NCBI Taxonomy" id="412755"/>
    <lineage>
        <taxon>unclassified sequences</taxon>
        <taxon>metagenomes</taxon>
        <taxon>ecological metagenomes</taxon>
    </lineage>
</organism>
<name>X1QHW9_9ZZZZ</name>
<evidence type="ECO:0000313" key="1">
    <source>
        <dbReference type="EMBL" id="GAI42859.1"/>
    </source>
</evidence>
<sequence>PANFIVDVTMTGILGDIYVLSTDPGVSLKVEVDGVNIFSWDVATLVSLGLWGYSNSQLRMSCTKYDTVISLYAMVFNSSHQIYVHSTLRAWLVRAALGDNAGGYCWYKEKI</sequence>
<feature type="non-terminal residue" evidence="1">
    <location>
        <position position="1"/>
    </location>
</feature>
<gene>
    <name evidence="1" type="ORF">S06H3_39221</name>
</gene>
<comment type="caution">
    <text evidence="1">The sequence shown here is derived from an EMBL/GenBank/DDBJ whole genome shotgun (WGS) entry which is preliminary data.</text>
</comment>
<proteinExistence type="predicted"/>
<dbReference type="AlphaFoldDB" id="X1QHW9"/>